<dbReference type="EMBL" id="MBRJ01000004">
    <property type="protein sequence ID" value="OHX50637.1"/>
    <property type="molecule type" value="Genomic_DNA"/>
</dbReference>
<dbReference type="Proteomes" id="UP000180194">
    <property type="component" value="Unassembled WGS sequence"/>
</dbReference>
<sequence>MKADKFNQNALSNHIAEHITEQIIKGELVPGDKLIEHIYAEEYGTSRAPVREAIYLLSIEGLVERIPRKGAIVKDYTENEIYDLLEIRIMLESMAMDRISRNGIDQQELKKMKALLDKMNDVTDVHQYTQLNHSFHTALIEMSKSETIKTMYSRLGWPLLRIQSLSFASQGNIEKSVREHDLLIGLLKDGKLDEAAELLTRHNQDVIASMKRKMGKRVGME</sequence>
<evidence type="ECO:0000259" key="4">
    <source>
        <dbReference type="PROSITE" id="PS50949"/>
    </source>
</evidence>
<evidence type="ECO:0000256" key="3">
    <source>
        <dbReference type="ARBA" id="ARBA00023163"/>
    </source>
</evidence>
<proteinExistence type="predicted"/>
<dbReference type="InterPro" id="IPR011711">
    <property type="entry name" value="GntR_C"/>
</dbReference>
<comment type="caution">
    <text evidence="5">The sequence shown here is derived from an EMBL/GenBank/DDBJ whole genome shotgun (WGS) entry which is preliminary data.</text>
</comment>
<dbReference type="PANTHER" id="PTHR43537">
    <property type="entry name" value="TRANSCRIPTIONAL REGULATOR, GNTR FAMILY"/>
    <property type="match status" value="1"/>
</dbReference>
<evidence type="ECO:0000313" key="6">
    <source>
        <dbReference type="Proteomes" id="UP000180194"/>
    </source>
</evidence>
<accession>A0ABX3CZU1</accession>
<feature type="domain" description="HTH gntR-type" evidence="4">
    <location>
        <begin position="9"/>
        <end position="76"/>
    </location>
</feature>
<protein>
    <submittedName>
        <fullName evidence="5">GntR family transcriptional regulator</fullName>
    </submittedName>
</protein>
<keyword evidence="2" id="KW-0238">DNA-binding</keyword>
<dbReference type="Gene3D" id="1.10.10.10">
    <property type="entry name" value="Winged helix-like DNA-binding domain superfamily/Winged helix DNA-binding domain"/>
    <property type="match status" value="1"/>
</dbReference>
<dbReference type="InterPro" id="IPR036390">
    <property type="entry name" value="WH_DNA-bd_sf"/>
</dbReference>
<dbReference type="InterPro" id="IPR036388">
    <property type="entry name" value="WH-like_DNA-bd_sf"/>
</dbReference>
<keyword evidence="3" id="KW-0804">Transcription</keyword>
<name>A0ABX3CZU1_9BACI</name>
<keyword evidence="1" id="KW-0805">Transcription regulation</keyword>
<dbReference type="InterPro" id="IPR008920">
    <property type="entry name" value="TF_FadR/GntR_C"/>
</dbReference>
<dbReference type="SMART" id="SM00895">
    <property type="entry name" value="FCD"/>
    <property type="match status" value="1"/>
</dbReference>
<evidence type="ECO:0000313" key="5">
    <source>
        <dbReference type="EMBL" id="OHX50637.1"/>
    </source>
</evidence>
<dbReference type="RefSeq" id="WP_071155367.1">
    <property type="nucleotide sequence ID" value="NZ_CANMJI010000001.1"/>
</dbReference>
<dbReference type="CDD" id="cd07377">
    <property type="entry name" value="WHTH_GntR"/>
    <property type="match status" value="1"/>
</dbReference>
<organism evidence="5 6">
    <name type="scientific">Cytobacillus oceanisediminis</name>
    <dbReference type="NCBI Taxonomy" id="665099"/>
    <lineage>
        <taxon>Bacteria</taxon>
        <taxon>Bacillati</taxon>
        <taxon>Bacillota</taxon>
        <taxon>Bacilli</taxon>
        <taxon>Bacillales</taxon>
        <taxon>Bacillaceae</taxon>
        <taxon>Cytobacillus</taxon>
    </lineage>
</organism>
<reference evidence="5 6" key="1">
    <citation type="submission" date="2016-07" db="EMBL/GenBank/DDBJ databases">
        <title>Bacillus oceanisediminis whole genome.</title>
        <authorList>
            <person name="Pal Y."/>
            <person name="Verma A."/>
            <person name="Mual P."/>
            <person name="Srinivasan K."/>
        </authorList>
    </citation>
    <scope>NUCLEOTIDE SEQUENCE [LARGE SCALE GENOMIC DNA]</scope>
    <source>
        <strain evidence="5 6">Bhandara28</strain>
    </source>
</reference>
<dbReference type="PANTHER" id="PTHR43537:SF24">
    <property type="entry name" value="GLUCONATE OPERON TRANSCRIPTIONAL REPRESSOR"/>
    <property type="match status" value="1"/>
</dbReference>
<evidence type="ECO:0000256" key="2">
    <source>
        <dbReference type="ARBA" id="ARBA00023125"/>
    </source>
</evidence>
<dbReference type="Pfam" id="PF07729">
    <property type="entry name" value="FCD"/>
    <property type="match status" value="1"/>
</dbReference>
<dbReference type="PROSITE" id="PS50949">
    <property type="entry name" value="HTH_GNTR"/>
    <property type="match status" value="1"/>
</dbReference>
<gene>
    <name evidence="5" type="ORF">BBV17_06350</name>
</gene>
<dbReference type="InterPro" id="IPR000524">
    <property type="entry name" value="Tscrpt_reg_HTH_GntR"/>
</dbReference>
<evidence type="ECO:0000256" key="1">
    <source>
        <dbReference type="ARBA" id="ARBA00023015"/>
    </source>
</evidence>
<keyword evidence="6" id="KW-1185">Reference proteome</keyword>
<dbReference type="SMART" id="SM00345">
    <property type="entry name" value="HTH_GNTR"/>
    <property type="match status" value="1"/>
</dbReference>
<dbReference type="SUPFAM" id="SSF48008">
    <property type="entry name" value="GntR ligand-binding domain-like"/>
    <property type="match status" value="1"/>
</dbReference>
<dbReference type="Pfam" id="PF00392">
    <property type="entry name" value="GntR"/>
    <property type="match status" value="1"/>
</dbReference>
<dbReference type="SUPFAM" id="SSF46785">
    <property type="entry name" value="Winged helix' DNA-binding domain"/>
    <property type="match status" value="1"/>
</dbReference>
<dbReference type="Gene3D" id="1.20.120.530">
    <property type="entry name" value="GntR ligand-binding domain-like"/>
    <property type="match status" value="1"/>
</dbReference>